<dbReference type="EMBL" id="JFAX01000014">
    <property type="protein sequence ID" value="EXI66575.1"/>
    <property type="molecule type" value="Genomic_DNA"/>
</dbReference>
<dbReference type="PATRIC" id="fig|1454001.3.peg.2534"/>
<dbReference type="Proteomes" id="UP000020218">
    <property type="component" value="Unassembled WGS sequence"/>
</dbReference>
<comment type="caution">
    <text evidence="1">The sequence shown here is derived from an EMBL/GenBank/DDBJ whole genome shotgun (WGS) entry which is preliminary data.</text>
</comment>
<dbReference type="InterPro" id="IPR018841">
    <property type="entry name" value="DUF2442"/>
</dbReference>
<dbReference type="Pfam" id="PF10387">
    <property type="entry name" value="DUF2442"/>
    <property type="match status" value="1"/>
</dbReference>
<organism evidence="1 2">
    <name type="scientific">Candidatus Accumulibacter adjunctus</name>
    <dbReference type="NCBI Taxonomy" id="1454001"/>
    <lineage>
        <taxon>Bacteria</taxon>
        <taxon>Pseudomonadati</taxon>
        <taxon>Pseudomonadota</taxon>
        <taxon>Betaproteobacteria</taxon>
        <taxon>Candidatus Accumulibacter</taxon>
    </lineage>
</organism>
<evidence type="ECO:0000313" key="2">
    <source>
        <dbReference type="Proteomes" id="UP000020218"/>
    </source>
</evidence>
<proteinExistence type="predicted"/>
<evidence type="ECO:0008006" key="3">
    <source>
        <dbReference type="Google" id="ProtNLM"/>
    </source>
</evidence>
<keyword evidence="2" id="KW-1185">Reference proteome</keyword>
<dbReference type="STRING" id="1454001.AW08_02480"/>
<sequence length="78" mass="8748">MTPDVVRVRPLPDYQLEAEFATGEWRVFDMRPYLAYPAFAALAEGSLFMKAHVVLGTVAWTDEIDISPDTLYLCGLPV</sequence>
<name>A0A011NQ31_9PROT</name>
<evidence type="ECO:0000313" key="1">
    <source>
        <dbReference type="EMBL" id="EXI66575.1"/>
    </source>
</evidence>
<dbReference type="Gene3D" id="3.30.2020.10">
    <property type="entry name" value="NE0471-like N-terminal domain"/>
    <property type="match status" value="1"/>
</dbReference>
<reference evidence="1" key="1">
    <citation type="submission" date="2014-02" db="EMBL/GenBank/DDBJ databases">
        <title>Expanding our view of genomic diversity in Candidatus Accumulibacter clades.</title>
        <authorList>
            <person name="Skennerton C.T."/>
            <person name="Barr J.J."/>
            <person name="Slater F.R."/>
            <person name="Bond P.L."/>
            <person name="Tyson G.W."/>
        </authorList>
    </citation>
    <scope>NUCLEOTIDE SEQUENCE [LARGE SCALE GENOMIC DNA]</scope>
</reference>
<gene>
    <name evidence="1" type="ORF">AW08_02480</name>
</gene>
<protein>
    <recommendedName>
        <fullName evidence="3">DUF2442 domain-containing protein</fullName>
    </recommendedName>
</protein>
<accession>A0A011NQ31</accession>
<dbReference type="AlphaFoldDB" id="A0A011NQ31"/>
<dbReference type="InterPro" id="IPR036782">
    <property type="entry name" value="NE0471-like_N"/>
</dbReference>
<dbReference type="SUPFAM" id="SSF143880">
    <property type="entry name" value="NE0471 N-terminal domain-like"/>
    <property type="match status" value="1"/>
</dbReference>